<dbReference type="Gene3D" id="3.80.10.10">
    <property type="entry name" value="Ribonuclease Inhibitor"/>
    <property type="match status" value="1"/>
</dbReference>
<protein>
    <submittedName>
        <fullName evidence="2">Uncharacterized protein</fullName>
    </submittedName>
</protein>
<name>A0A915CUD9_9BILA</name>
<organism evidence="1 2">
    <name type="scientific">Ditylenchus dipsaci</name>
    <dbReference type="NCBI Taxonomy" id="166011"/>
    <lineage>
        <taxon>Eukaryota</taxon>
        <taxon>Metazoa</taxon>
        <taxon>Ecdysozoa</taxon>
        <taxon>Nematoda</taxon>
        <taxon>Chromadorea</taxon>
        <taxon>Rhabditida</taxon>
        <taxon>Tylenchina</taxon>
        <taxon>Tylenchomorpha</taxon>
        <taxon>Sphaerularioidea</taxon>
        <taxon>Anguinidae</taxon>
        <taxon>Anguininae</taxon>
        <taxon>Ditylenchus</taxon>
    </lineage>
</organism>
<dbReference type="AlphaFoldDB" id="A0A915CUD9"/>
<proteinExistence type="predicted"/>
<evidence type="ECO:0000313" key="2">
    <source>
        <dbReference type="WBParaSite" id="jg12717"/>
    </source>
</evidence>
<keyword evidence="1" id="KW-1185">Reference proteome</keyword>
<dbReference type="SUPFAM" id="SSF52047">
    <property type="entry name" value="RNI-like"/>
    <property type="match status" value="1"/>
</dbReference>
<dbReference type="InterPro" id="IPR032675">
    <property type="entry name" value="LRR_dom_sf"/>
</dbReference>
<reference evidence="2" key="1">
    <citation type="submission" date="2022-11" db="UniProtKB">
        <authorList>
            <consortium name="WormBaseParasite"/>
        </authorList>
    </citation>
    <scope>IDENTIFICATION</scope>
</reference>
<dbReference type="WBParaSite" id="jg12717">
    <property type="protein sequence ID" value="jg12717"/>
    <property type="gene ID" value="jg12717"/>
</dbReference>
<evidence type="ECO:0000313" key="1">
    <source>
        <dbReference type="Proteomes" id="UP000887574"/>
    </source>
</evidence>
<sequence>MSKRILYKSRLLFKLVGESSQWFENSKISIGIPFYKNAKDVLNDFIQLAEKLLHLKALKLDVFDDTEETWTDMLFEVIVCKCPRLKHFGLSLFYASKVSSEKLALLAGLPNLCSIQLHSYSSAGPIPISTLFQKLPLSGQLQYFNTNGVLVLEDVCQALVRCENLTRIFCGQSEVEEDQQRECFDLLLSTLEIIHEGQQLPATPNDGRILHTNFGNHNKKNFPHHPWVRFYENHGRFPPSKVREEVYLAGVSSKPNSCSFDQLRMSEFFSKLFFVLCYLFVIFER</sequence>
<dbReference type="Proteomes" id="UP000887574">
    <property type="component" value="Unplaced"/>
</dbReference>
<accession>A0A915CUD9</accession>